<dbReference type="SUPFAM" id="SSF53822">
    <property type="entry name" value="Periplasmic binding protein-like I"/>
    <property type="match status" value="1"/>
</dbReference>
<dbReference type="CDD" id="cd01536">
    <property type="entry name" value="PBP1_ABC_sugar_binding-like"/>
    <property type="match status" value="1"/>
</dbReference>
<evidence type="ECO:0000313" key="4">
    <source>
        <dbReference type="EMBL" id="KAA9153957.1"/>
    </source>
</evidence>
<dbReference type="InterPro" id="IPR028082">
    <property type="entry name" value="Peripla_BP_I"/>
</dbReference>
<dbReference type="PROSITE" id="PS51257">
    <property type="entry name" value="PROKAR_LIPOPROTEIN"/>
    <property type="match status" value="1"/>
</dbReference>
<organism evidence="4 5">
    <name type="scientific">Amycolatopsis acidicola</name>
    <dbReference type="NCBI Taxonomy" id="2596893"/>
    <lineage>
        <taxon>Bacteria</taxon>
        <taxon>Bacillati</taxon>
        <taxon>Actinomycetota</taxon>
        <taxon>Actinomycetes</taxon>
        <taxon>Pseudonocardiales</taxon>
        <taxon>Pseudonocardiaceae</taxon>
        <taxon>Amycolatopsis</taxon>
    </lineage>
</organism>
<dbReference type="GO" id="GO:0030246">
    <property type="term" value="F:carbohydrate binding"/>
    <property type="evidence" value="ECO:0007669"/>
    <property type="project" value="TreeGrafter"/>
</dbReference>
<proteinExistence type="inferred from homology"/>
<gene>
    <name evidence="4" type="ORF">FPZ12_033070</name>
</gene>
<comment type="similarity">
    <text evidence="2">Belongs to the bacterial solute-binding protein 2 family.</text>
</comment>
<feature type="domain" description="Periplasmic binding protein" evidence="3">
    <location>
        <begin position="51"/>
        <end position="303"/>
    </location>
</feature>
<dbReference type="Gene3D" id="3.40.50.2300">
    <property type="match status" value="2"/>
</dbReference>
<comment type="subcellular location">
    <subcellularLocation>
        <location evidence="1">Cell envelope</location>
    </subcellularLocation>
</comment>
<sequence length="334" mass="35803">MSRRCLRSDPVPTLPRRSALSAALLLALTGCSTGLETRPDNTVQSGALQVGALMYARDLEFWQLVEAGMKQAANEAGVPLHVDVSDRKLQNESQLLDTMYARGDNVLLVAPYDSDASSAALRRARARGLTIVQYDERVDDQSFAYFVGVDQKVLGEAAGEAAQQYIDSQLGGHAKAALLTGETESHGPPRRESFLAKATGAEVVTTTEAVGSPEAGAQAFETVLQSHPETQLVFAWNGAALQGAAIAARRLRSPVKIVGVDMSRQLADLLGQRDSPVLAVADQDAYQVGYRTLQIGVALARAKPVSRDTAVAPVIYRAGDHAALDTFYRELDNR</sequence>
<dbReference type="InterPro" id="IPR050555">
    <property type="entry name" value="Bact_Solute-Bind_Prot2"/>
</dbReference>
<reference evidence="4" key="1">
    <citation type="submission" date="2019-09" db="EMBL/GenBank/DDBJ databases">
        <authorList>
            <person name="Teo W.F.A."/>
            <person name="Duangmal K."/>
        </authorList>
    </citation>
    <scope>NUCLEOTIDE SEQUENCE [LARGE SCALE GENOMIC DNA]</scope>
    <source>
        <strain evidence="4">K81G1</strain>
    </source>
</reference>
<dbReference type="PANTHER" id="PTHR30036:SF7">
    <property type="entry name" value="ABC TRANSPORTER PERIPLASMIC-BINDING PROTEIN YPHF"/>
    <property type="match status" value="1"/>
</dbReference>
<protein>
    <submittedName>
        <fullName evidence="4">Sugar ABC transporter substrate-binding protein</fullName>
    </submittedName>
</protein>
<dbReference type="Proteomes" id="UP000319769">
    <property type="component" value="Unassembled WGS sequence"/>
</dbReference>
<dbReference type="AlphaFoldDB" id="A0A5N0UUS8"/>
<dbReference type="OrthoDB" id="7322203at2"/>
<evidence type="ECO:0000256" key="1">
    <source>
        <dbReference type="ARBA" id="ARBA00004196"/>
    </source>
</evidence>
<name>A0A5N0UUS8_9PSEU</name>
<evidence type="ECO:0000313" key="5">
    <source>
        <dbReference type="Proteomes" id="UP000319769"/>
    </source>
</evidence>
<dbReference type="PANTHER" id="PTHR30036">
    <property type="entry name" value="D-XYLOSE-BINDING PERIPLASMIC PROTEIN"/>
    <property type="match status" value="1"/>
</dbReference>
<keyword evidence="5" id="KW-1185">Reference proteome</keyword>
<dbReference type="Pfam" id="PF13407">
    <property type="entry name" value="Peripla_BP_4"/>
    <property type="match status" value="1"/>
</dbReference>
<evidence type="ECO:0000256" key="2">
    <source>
        <dbReference type="ARBA" id="ARBA00007639"/>
    </source>
</evidence>
<dbReference type="GO" id="GO:0030288">
    <property type="term" value="C:outer membrane-bounded periplasmic space"/>
    <property type="evidence" value="ECO:0007669"/>
    <property type="project" value="TreeGrafter"/>
</dbReference>
<dbReference type="InterPro" id="IPR025997">
    <property type="entry name" value="SBP_2_dom"/>
</dbReference>
<accession>A0A5N0UUS8</accession>
<dbReference type="EMBL" id="VMNW02000070">
    <property type="protein sequence ID" value="KAA9153957.1"/>
    <property type="molecule type" value="Genomic_DNA"/>
</dbReference>
<evidence type="ECO:0000259" key="3">
    <source>
        <dbReference type="Pfam" id="PF13407"/>
    </source>
</evidence>
<comment type="caution">
    <text evidence="4">The sequence shown here is derived from an EMBL/GenBank/DDBJ whole genome shotgun (WGS) entry which is preliminary data.</text>
</comment>